<dbReference type="EMBL" id="JAATNW010000001">
    <property type="protein sequence ID" value="NMH58697.1"/>
    <property type="molecule type" value="Genomic_DNA"/>
</dbReference>
<organism evidence="1 2">
    <name type="scientific">Alteromonas ponticola</name>
    <dbReference type="NCBI Taxonomy" id="2720613"/>
    <lineage>
        <taxon>Bacteria</taxon>
        <taxon>Pseudomonadati</taxon>
        <taxon>Pseudomonadota</taxon>
        <taxon>Gammaproteobacteria</taxon>
        <taxon>Alteromonadales</taxon>
        <taxon>Alteromonadaceae</taxon>
        <taxon>Alteromonas/Salinimonas group</taxon>
        <taxon>Alteromonas</taxon>
    </lineage>
</organism>
<dbReference type="Proteomes" id="UP000709336">
    <property type="component" value="Unassembled WGS sequence"/>
</dbReference>
<accession>A0ABX1QWS4</accession>
<keyword evidence="2" id="KW-1185">Reference proteome</keyword>
<dbReference type="RefSeq" id="WP_169209252.1">
    <property type="nucleotide sequence ID" value="NZ_JAATNW010000001.1"/>
</dbReference>
<evidence type="ECO:0000313" key="2">
    <source>
        <dbReference type="Proteomes" id="UP000709336"/>
    </source>
</evidence>
<sequence length="116" mass="13629">MINRAAIMLKYKKPAIDWINSADPVPNSPKVILEEVNEERTVFLIRDEDADTPDIVNQWVKLNYKSLFENELFSWYVDESLWPKKRTLNMFKQWFDVECHTVIIDLVGQPIVSTDA</sequence>
<gene>
    <name evidence="1" type="ORF">HCJ96_01485</name>
</gene>
<protein>
    <submittedName>
        <fullName evidence="1">Uncharacterized protein</fullName>
    </submittedName>
</protein>
<comment type="caution">
    <text evidence="1">The sequence shown here is derived from an EMBL/GenBank/DDBJ whole genome shotgun (WGS) entry which is preliminary data.</text>
</comment>
<name>A0ABX1QWS4_9ALTE</name>
<evidence type="ECO:0000313" key="1">
    <source>
        <dbReference type="EMBL" id="NMH58697.1"/>
    </source>
</evidence>
<proteinExistence type="predicted"/>
<reference evidence="1 2" key="1">
    <citation type="submission" date="2020-03" db="EMBL/GenBank/DDBJ databases">
        <title>Alteromonas ponticola sp. nov., isolated from seawater.</title>
        <authorList>
            <person name="Yoon J.-H."/>
            <person name="Kim Y.-O."/>
        </authorList>
    </citation>
    <scope>NUCLEOTIDE SEQUENCE [LARGE SCALE GENOMIC DNA]</scope>
    <source>
        <strain evidence="1 2">MYP5</strain>
    </source>
</reference>